<evidence type="ECO:0000313" key="1">
    <source>
        <dbReference type="Ensembl" id="ENSNVIP00000017189.1"/>
    </source>
</evidence>
<dbReference type="Proteomes" id="UP000694425">
    <property type="component" value="Unplaced"/>
</dbReference>
<dbReference type="AlphaFoldDB" id="A0A8C7B5I9"/>
<sequence>MAAINPWASWGVLTDQSWGISAVDPWASWALCPQDCHVEENAEEERRATGFPTAQIQVKWGFLFPEGLCSSLR</sequence>
<evidence type="ECO:0000313" key="2">
    <source>
        <dbReference type="Proteomes" id="UP000694425"/>
    </source>
</evidence>
<reference evidence="1" key="2">
    <citation type="submission" date="2025-09" db="UniProtKB">
        <authorList>
            <consortium name="Ensembl"/>
        </authorList>
    </citation>
    <scope>IDENTIFICATION</scope>
</reference>
<keyword evidence="2" id="KW-1185">Reference proteome</keyword>
<dbReference type="Ensembl" id="ENSNVIT00000020039.1">
    <property type="protein sequence ID" value="ENSNVIP00000017189.1"/>
    <property type="gene ID" value="ENSNVIG00000013467.1"/>
</dbReference>
<dbReference type="GeneTree" id="ENSGT00940000161820"/>
<protein>
    <submittedName>
        <fullName evidence="1">Zinc finger protein 606</fullName>
    </submittedName>
</protein>
<proteinExistence type="predicted"/>
<name>A0A8C7B5I9_NEOVI</name>
<accession>A0A8C7B5I9</accession>
<reference evidence="1" key="1">
    <citation type="submission" date="2025-08" db="UniProtKB">
        <authorList>
            <consortium name="Ensembl"/>
        </authorList>
    </citation>
    <scope>IDENTIFICATION</scope>
</reference>
<organism evidence="1 2">
    <name type="scientific">Neovison vison</name>
    <name type="common">American mink</name>
    <name type="synonym">Mustela vison</name>
    <dbReference type="NCBI Taxonomy" id="452646"/>
    <lineage>
        <taxon>Eukaryota</taxon>
        <taxon>Metazoa</taxon>
        <taxon>Chordata</taxon>
        <taxon>Craniata</taxon>
        <taxon>Vertebrata</taxon>
        <taxon>Euteleostomi</taxon>
        <taxon>Mammalia</taxon>
        <taxon>Eutheria</taxon>
        <taxon>Laurasiatheria</taxon>
        <taxon>Carnivora</taxon>
        <taxon>Caniformia</taxon>
        <taxon>Musteloidea</taxon>
        <taxon>Mustelidae</taxon>
        <taxon>Mustelinae</taxon>
        <taxon>Neogale</taxon>
    </lineage>
</organism>